<evidence type="ECO:0000313" key="1">
    <source>
        <dbReference type="EMBL" id="EMB15800.1"/>
    </source>
</evidence>
<proteinExistence type="predicted"/>
<dbReference type="PATRIC" id="fig|1263867.3.peg.3629"/>
<dbReference type="AlphaFoldDB" id="M2AF95"/>
<dbReference type="Proteomes" id="UP000011529">
    <property type="component" value="Unassembled WGS sequence"/>
</dbReference>
<dbReference type="EMBL" id="ANMO01000154">
    <property type="protein sequence ID" value="EMB15800.1"/>
    <property type="molecule type" value="Genomic_DNA"/>
</dbReference>
<accession>M2AF95</accession>
<reference evidence="1" key="1">
    <citation type="submission" date="2012-11" db="EMBL/GenBank/DDBJ databases">
        <title>Permanent draft genomes of Rhodopirellula europaea strain SH398 and 6C.</title>
        <authorList>
            <person name="Richter M."/>
            <person name="Richter-Heitmann T."/>
            <person name="Frank C."/>
            <person name="Harder J."/>
            <person name="Glockner F.O."/>
        </authorList>
    </citation>
    <scope>NUCLEOTIDE SEQUENCE</scope>
    <source>
        <strain evidence="1">6C</strain>
    </source>
</reference>
<protein>
    <submittedName>
        <fullName evidence="1">Uncharacterized protein</fullName>
    </submittedName>
</protein>
<gene>
    <name evidence="1" type="ORF">RE6C_03394</name>
</gene>
<comment type="caution">
    <text evidence="1">The sequence shown here is derived from an EMBL/GenBank/DDBJ whole genome shotgun (WGS) entry which is preliminary data.</text>
</comment>
<reference evidence="1" key="2">
    <citation type="journal article" date="2013" name="Mar. Genomics">
        <title>Expression of sulfatases in Rhodopirellula baltica and the diversity of sulfatases in the genus Rhodopirellula.</title>
        <authorList>
            <person name="Wegner C.E."/>
            <person name="Richter-Heitmann T."/>
            <person name="Klindworth A."/>
            <person name="Klockow C."/>
            <person name="Richter M."/>
            <person name="Achstetter T."/>
            <person name="Glockner F.O."/>
            <person name="Harder J."/>
        </authorList>
    </citation>
    <scope>NUCLEOTIDE SEQUENCE [LARGE SCALE GENOMIC DNA]</scope>
    <source>
        <strain evidence="1">6C</strain>
    </source>
</reference>
<name>M2AF95_9BACT</name>
<organism evidence="1 2">
    <name type="scientific">Rhodopirellula europaea 6C</name>
    <dbReference type="NCBI Taxonomy" id="1263867"/>
    <lineage>
        <taxon>Bacteria</taxon>
        <taxon>Pseudomonadati</taxon>
        <taxon>Planctomycetota</taxon>
        <taxon>Planctomycetia</taxon>
        <taxon>Pirellulales</taxon>
        <taxon>Pirellulaceae</taxon>
        <taxon>Rhodopirellula</taxon>
    </lineage>
</organism>
<evidence type="ECO:0000313" key="2">
    <source>
        <dbReference type="Proteomes" id="UP000011529"/>
    </source>
</evidence>
<keyword evidence="2" id="KW-1185">Reference proteome</keyword>
<sequence length="56" mass="6462">MLDRLQSILGAQKARSHPTKRMWETTVRRRQVSIAARSAFVLSREHIGWTTGSLRN</sequence>